<reference evidence="1" key="1">
    <citation type="submission" date="2024-07" db="EMBL/GenBank/DDBJ databases">
        <title>A survey of Mimosa microsymbionts across Brazilian biomes reveals a high diversity of Paraburkholderia nodulating endemic species, but also that Cupriavidus is common as a symbiont of widespread species.</title>
        <authorList>
            <person name="Rouws L."/>
            <person name="Barauna A."/>
            <person name="Beukes C."/>
            <person name="Rouws J.R.C."/>
            <person name="De Faria S.M."/>
            <person name="Gross E."/>
            <person name="Bueno Dos Reis Junior F."/>
            <person name="Simon M.F."/>
            <person name="Maluk M."/>
            <person name="Odee D.W."/>
            <person name="Kenicer G."/>
            <person name="Young J.P.W."/>
            <person name="Reis V.M."/>
            <person name="Zilli J."/>
            <person name="James E.K."/>
        </authorList>
    </citation>
    <scope>NUCLEOTIDE SEQUENCE</scope>
    <source>
        <strain evidence="1">EG181B</strain>
    </source>
</reference>
<protein>
    <submittedName>
        <fullName evidence="1">IclR family transcriptional regulator</fullName>
    </submittedName>
</protein>
<gene>
    <name evidence="1" type="ORF">AB4Y32_21285</name>
</gene>
<dbReference type="Proteomes" id="UP001558850">
    <property type="component" value="Unassembled WGS sequence"/>
</dbReference>
<organism evidence="1 2">
    <name type="scientific">Paraburkholderia phymatum</name>
    <dbReference type="NCBI Taxonomy" id="148447"/>
    <lineage>
        <taxon>Bacteria</taxon>
        <taxon>Pseudomonadati</taxon>
        <taxon>Pseudomonadota</taxon>
        <taxon>Betaproteobacteria</taxon>
        <taxon>Burkholderiales</taxon>
        <taxon>Burkholderiaceae</taxon>
        <taxon>Paraburkholderia</taxon>
    </lineage>
</organism>
<comment type="caution">
    <text evidence="1">The sequence shown here is derived from an EMBL/GenBank/DDBJ whole genome shotgun (WGS) entry which is preliminary data.</text>
</comment>
<sequence>MLLRFAGGDYGLGPRIITLDYHLRVSDPLLKAGQPVMREMADRSGFDVVMSRWYVNELVDTHRETHDATLDLRYGRGRPRPLFLGAAPKAILSTFPKAKLAALFNEYTAEISSSGLGDSLEDFRSNLLKIRRAGYYLSNGELDEGVSAIASPLFTDDSGEAVGALALVVPSHRLELLNFDRLVEAVKEAAARASSRARSVIEGRSARVSESPENGTPGSRRSFDPVLRPEASRNVRARAQEPAALGIDGHAIRRHRQAANARVALGQAFALDHAGQCDAGAFRCLHVSLRRRQRLTQRPIAAGRRCRASDAAVHGTRHGGRDSRREQSGVQTRVCHSRRR</sequence>
<evidence type="ECO:0000313" key="2">
    <source>
        <dbReference type="Proteomes" id="UP001558850"/>
    </source>
</evidence>
<name>A0ACC6U489_9BURK</name>
<accession>A0ACC6U489</accession>
<keyword evidence="2" id="KW-1185">Reference proteome</keyword>
<proteinExistence type="predicted"/>
<evidence type="ECO:0000313" key="1">
    <source>
        <dbReference type="EMBL" id="MEX3934295.1"/>
    </source>
</evidence>
<dbReference type="EMBL" id="JBFRCH010000012">
    <property type="protein sequence ID" value="MEX3934295.1"/>
    <property type="molecule type" value="Genomic_DNA"/>
</dbReference>